<evidence type="ECO:0000313" key="1">
    <source>
        <dbReference type="EMBL" id="KAJ7996646.1"/>
    </source>
</evidence>
<gene>
    <name evidence="1" type="ORF">DPEC_G00239200</name>
</gene>
<reference evidence="1" key="1">
    <citation type="submission" date="2021-05" db="EMBL/GenBank/DDBJ databases">
        <authorList>
            <person name="Pan Q."/>
            <person name="Jouanno E."/>
            <person name="Zahm M."/>
            <person name="Klopp C."/>
            <person name="Cabau C."/>
            <person name="Louis A."/>
            <person name="Berthelot C."/>
            <person name="Parey E."/>
            <person name="Roest Crollius H."/>
            <person name="Montfort J."/>
            <person name="Robinson-Rechavi M."/>
            <person name="Bouchez O."/>
            <person name="Lampietro C."/>
            <person name="Lopez Roques C."/>
            <person name="Donnadieu C."/>
            <person name="Postlethwait J."/>
            <person name="Bobe J."/>
            <person name="Dillon D."/>
            <person name="Chandos A."/>
            <person name="von Hippel F."/>
            <person name="Guiguen Y."/>
        </authorList>
    </citation>
    <scope>NUCLEOTIDE SEQUENCE</scope>
    <source>
        <strain evidence="1">YG-Jan2019</strain>
    </source>
</reference>
<evidence type="ECO:0000313" key="2">
    <source>
        <dbReference type="Proteomes" id="UP001157502"/>
    </source>
</evidence>
<sequence>MEDTTGVELIAMEQSEPQEDRSSLKIDLSLDDIIKLSKKEHKANQAANRTRGRRMRNKSTALRKLERAGPQIFTIRHGGSQFPQGKLNLSFSDNPYLS</sequence>
<dbReference type="Proteomes" id="UP001157502">
    <property type="component" value="Chromosome 20"/>
</dbReference>
<name>A0ACC2FZC5_DALPE</name>
<comment type="caution">
    <text evidence="1">The sequence shown here is derived from an EMBL/GenBank/DDBJ whole genome shotgun (WGS) entry which is preliminary data.</text>
</comment>
<protein>
    <submittedName>
        <fullName evidence="1">Uncharacterized protein</fullName>
    </submittedName>
</protein>
<organism evidence="1 2">
    <name type="scientific">Dallia pectoralis</name>
    <name type="common">Alaska blackfish</name>
    <dbReference type="NCBI Taxonomy" id="75939"/>
    <lineage>
        <taxon>Eukaryota</taxon>
        <taxon>Metazoa</taxon>
        <taxon>Chordata</taxon>
        <taxon>Craniata</taxon>
        <taxon>Vertebrata</taxon>
        <taxon>Euteleostomi</taxon>
        <taxon>Actinopterygii</taxon>
        <taxon>Neopterygii</taxon>
        <taxon>Teleostei</taxon>
        <taxon>Protacanthopterygii</taxon>
        <taxon>Esociformes</taxon>
        <taxon>Umbridae</taxon>
        <taxon>Dallia</taxon>
    </lineage>
</organism>
<dbReference type="EMBL" id="CM055747">
    <property type="protein sequence ID" value="KAJ7996646.1"/>
    <property type="molecule type" value="Genomic_DNA"/>
</dbReference>
<proteinExistence type="predicted"/>
<keyword evidence="2" id="KW-1185">Reference proteome</keyword>
<accession>A0ACC2FZC5</accession>